<dbReference type="Proteomes" id="UP000326354">
    <property type="component" value="Chromosome"/>
</dbReference>
<dbReference type="EMBL" id="AP019860">
    <property type="protein sequence ID" value="BBM85392.1"/>
    <property type="molecule type" value="Genomic_DNA"/>
</dbReference>
<evidence type="ECO:0000313" key="2">
    <source>
        <dbReference type="Proteomes" id="UP000326354"/>
    </source>
</evidence>
<accession>A0A5S9F5L7</accession>
<organism evidence="1 2">
    <name type="scientific">Uabimicrobium amorphum</name>
    <dbReference type="NCBI Taxonomy" id="2596890"/>
    <lineage>
        <taxon>Bacteria</taxon>
        <taxon>Pseudomonadati</taxon>
        <taxon>Planctomycetota</taxon>
        <taxon>Candidatus Uabimicrobiia</taxon>
        <taxon>Candidatus Uabimicrobiales</taxon>
        <taxon>Candidatus Uabimicrobiaceae</taxon>
        <taxon>Candidatus Uabimicrobium</taxon>
    </lineage>
</organism>
<sequence length="78" mass="8883">MQLYRQPLVITDQTTSNTAQFNSDAQFQARAPFIDVDQFQFNNSLGDFTIDSILGDVFFIRNNTRNPHPKITLAMASQ</sequence>
<dbReference type="KEGG" id="uam:UABAM_03759"/>
<name>A0A5S9F5L7_UABAM</name>
<gene>
    <name evidence="1" type="ORF">UABAM_03759</name>
</gene>
<proteinExistence type="predicted"/>
<protein>
    <submittedName>
        <fullName evidence="1">Uncharacterized protein</fullName>
    </submittedName>
</protein>
<reference evidence="1 2" key="1">
    <citation type="submission" date="2019-08" db="EMBL/GenBank/DDBJ databases">
        <title>Complete genome sequence of Candidatus Uab amorphum.</title>
        <authorList>
            <person name="Shiratori T."/>
            <person name="Suzuki S."/>
            <person name="Kakizawa Y."/>
            <person name="Ishida K."/>
        </authorList>
    </citation>
    <scope>NUCLEOTIDE SEQUENCE [LARGE SCALE GENOMIC DNA]</scope>
    <source>
        <strain evidence="1 2">SRT547</strain>
    </source>
</reference>
<dbReference type="AlphaFoldDB" id="A0A5S9F5L7"/>
<evidence type="ECO:0000313" key="1">
    <source>
        <dbReference type="EMBL" id="BBM85392.1"/>
    </source>
</evidence>
<keyword evidence="2" id="KW-1185">Reference proteome</keyword>